<keyword evidence="4 5" id="KW-0472">Membrane</keyword>
<gene>
    <name evidence="7" type="ORF">GMC65_01775</name>
</gene>
<accession>A0A6A8UDA5</accession>
<feature type="transmembrane region" description="Helical" evidence="5">
    <location>
        <begin position="131"/>
        <end position="149"/>
    </location>
</feature>
<reference evidence="7 8" key="1">
    <citation type="journal article" date="2019" name="Nat. Med.">
        <title>A library of human gut bacterial isolates paired with longitudinal multiomics data enables mechanistic microbiome research.</title>
        <authorList>
            <person name="Poyet M."/>
            <person name="Groussin M."/>
            <person name="Gibbons S.M."/>
            <person name="Avila-Pacheco J."/>
            <person name="Jiang X."/>
            <person name="Kearney S.M."/>
            <person name="Perrotta A.R."/>
            <person name="Berdy B."/>
            <person name="Zhao S."/>
            <person name="Lieberman T.D."/>
            <person name="Swanson P.K."/>
            <person name="Smith M."/>
            <person name="Roesemann S."/>
            <person name="Alexander J.E."/>
            <person name="Rich S.A."/>
            <person name="Livny J."/>
            <person name="Vlamakis H."/>
            <person name="Clish C."/>
            <person name="Bullock K."/>
            <person name="Deik A."/>
            <person name="Scott J."/>
            <person name="Pierce K.A."/>
            <person name="Xavier R.J."/>
            <person name="Alm E.J."/>
        </authorList>
    </citation>
    <scope>NUCLEOTIDE SEQUENCE [LARGE SCALE GENOMIC DNA]</scope>
    <source>
        <strain evidence="7 8">BIOML-A4</strain>
    </source>
</reference>
<evidence type="ECO:0000256" key="3">
    <source>
        <dbReference type="ARBA" id="ARBA00022989"/>
    </source>
</evidence>
<evidence type="ECO:0000313" key="7">
    <source>
        <dbReference type="EMBL" id="MTR27108.1"/>
    </source>
</evidence>
<protein>
    <submittedName>
        <fullName evidence="7">ABC transporter permease</fullName>
    </submittedName>
</protein>
<dbReference type="GO" id="GO:0140359">
    <property type="term" value="F:ABC-type transporter activity"/>
    <property type="evidence" value="ECO:0007669"/>
    <property type="project" value="InterPro"/>
</dbReference>
<dbReference type="EMBL" id="WMYO01000001">
    <property type="protein sequence ID" value="MTR27108.1"/>
    <property type="molecule type" value="Genomic_DNA"/>
</dbReference>
<comment type="subcellular location">
    <subcellularLocation>
        <location evidence="1">Membrane</location>
        <topology evidence="1">Multi-pass membrane protein</topology>
    </subcellularLocation>
</comment>
<keyword evidence="2 5" id="KW-0812">Transmembrane</keyword>
<feature type="transmembrane region" description="Helical" evidence="5">
    <location>
        <begin position="97"/>
        <end position="119"/>
    </location>
</feature>
<name>A0A6A8UDA5_STRSL</name>
<comment type="caution">
    <text evidence="7">The sequence shown here is derived from an EMBL/GenBank/DDBJ whole genome shotgun (WGS) entry which is preliminary data.</text>
</comment>
<dbReference type="Pfam" id="PF12698">
    <property type="entry name" value="ABC2_membrane_3"/>
    <property type="match status" value="1"/>
</dbReference>
<feature type="transmembrane region" description="Helical" evidence="5">
    <location>
        <begin position="212"/>
        <end position="230"/>
    </location>
</feature>
<evidence type="ECO:0000256" key="1">
    <source>
        <dbReference type="ARBA" id="ARBA00004141"/>
    </source>
</evidence>
<dbReference type="Proteomes" id="UP000439678">
    <property type="component" value="Unassembled WGS sequence"/>
</dbReference>
<evidence type="ECO:0000256" key="5">
    <source>
        <dbReference type="SAM" id="Phobius"/>
    </source>
</evidence>
<organism evidence="7 8">
    <name type="scientific">Streptococcus salivarius</name>
    <dbReference type="NCBI Taxonomy" id="1304"/>
    <lineage>
        <taxon>Bacteria</taxon>
        <taxon>Bacillati</taxon>
        <taxon>Bacillota</taxon>
        <taxon>Bacilli</taxon>
        <taxon>Lactobacillales</taxon>
        <taxon>Streptococcaceae</taxon>
        <taxon>Streptococcus</taxon>
    </lineage>
</organism>
<evidence type="ECO:0000256" key="2">
    <source>
        <dbReference type="ARBA" id="ARBA00022692"/>
    </source>
</evidence>
<dbReference type="InterPro" id="IPR013525">
    <property type="entry name" value="ABC2_TM"/>
</dbReference>
<evidence type="ECO:0000259" key="6">
    <source>
        <dbReference type="Pfam" id="PF12698"/>
    </source>
</evidence>
<evidence type="ECO:0000256" key="4">
    <source>
        <dbReference type="ARBA" id="ARBA00023136"/>
    </source>
</evidence>
<evidence type="ECO:0000313" key="8">
    <source>
        <dbReference type="Proteomes" id="UP000439678"/>
    </source>
</evidence>
<feature type="transmembrane region" description="Helical" evidence="5">
    <location>
        <begin position="21"/>
        <end position="37"/>
    </location>
</feature>
<sequence>MRKQLKSLMWLRRRIILSNKSILIQVLLPFGFTYLYKKLTEIQDALNTESKVRLLVMCLSMALLFGTGNTISTIVSEEREKKTLRTLLLSGVKTKNYIISTLVFPFAISLASALFIPKILEIDLGKQSDTYYLIVLLTAVAVMLIYLFIGMVCKTQISSQIVSLPVTMISLFIPTFLGMSDTFDTVIKYSHMGLFTNALSDLDHFKWQDQKASLIALIIWILVFALLDFVQAKKIRKIS</sequence>
<feature type="transmembrane region" description="Helical" evidence="5">
    <location>
        <begin position="161"/>
        <end position="179"/>
    </location>
</feature>
<dbReference type="AlphaFoldDB" id="A0A6A8UDA5"/>
<dbReference type="GO" id="GO:0016020">
    <property type="term" value="C:membrane"/>
    <property type="evidence" value="ECO:0007669"/>
    <property type="project" value="UniProtKB-SubCell"/>
</dbReference>
<proteinExistence type="predicted"/>
<dbReference type="RefSeq" id="WP_060971308.1">
    <property type="nucleotide sequence ID" value="NZ_JADNDA010000001.1"/>
</dbReference>
<feature type="domain" description="ABC-2 type transporter transmembrane" evidence="6">
    <location>
        <begin position="42"/>
        <end position="227"/>
    </location>
</feature>
<keyword evidence="3 5" id="KW-1133">Transmembrane helix</keyword>
<feature type="transmembrane region" description="Helical" evidence="5">
    <location>
        <begin position="52"/>
        <end position="76"/>
    </location>
</feature>